<evidence type="ECO:0008006" key="4">
    <source>
        <dbReference type="Google" id="ProtNLM"/>
    </source>
</evidence>
<dbReference type="EMBL" id="QFQP01000013">
    <property type="protein sequence ID" value="PZR11961.1"/>
    <property type="molecule type" value="Genomic_DNA"/>
</dbReference>
<gene>
    <name evidence="2" type="ORF">DI536_16680</name>
</gene>
<comment type="caution">
    <text evidence="2">The sequence shown here is derived from an EMBL/GenBank/DDBJ whole genome shotgun (WGS) entry which is preliminary data.</text>
</comment>
<organism evidence="2 3">
    <name type="scientific">Archangium gephyra</name>
    <dbReference type="NCBI Taxonomy" id="48"/>
    <lineage>
        <taxon>Bacteria</taxon>
        <taxon>Pseudomonadati</taxon>
        <taxon>Myxococcota</taxon>
        <taxon>Myxococcia</taxon>
        <taxon>Myxococcales</taxon>
        <taxon>Cystobacterineae</taxon>
        <taxon>Archangiaceae</taxon>
        <taxon>Archangium</taxon>
    </lineage>
</organism>
<proteinExistence type="predicted"/>
<keyword evidence="1" id="KW-0732">Signal</keyword>
<name>A0A2W5VNG5_9BACT</name>
<sequence length="523" mass="51406">MNVRALALGAMVGFVVAIAPACSPPKCGPSNCDGCCDASGACVKKPDNGLNTTCGSAGNACTNCAESGATCNPATNTCGTGGTGGGTGGGSGGGSGGGNGCAGCRLSTGTCVPPASLTPNNCGKDGDRCQACAAGQTCNAGVCETPPPTVTIGSRCTMDSECQATLGPTSQCRKQTNAGSTYAGGYCTIPCGQVAGTCPAASTCVGGVEELGEGTFCWKNCTPAGTIGGSCGTGYACYGIGGNSGGCWIYPTPPRDAGVPADKVGNPCTADGQCQNPPETGGACLSRDFNYNWQALGGYCSRTNCAANADCSADGGALCLGFTEEEAACVQRCADSSDGGQSTCRPGFVCEPYFITVDGGQRQSTDGYCVPPEAPAATSIGGPCANDAECSQPAGAIADCFPPALPDGGATPYTGGYCTRLDCESDEDCGVGADGGATNRCLFSQQGQQVFSFCYKGCSDSRAGNGECRQGYTCDGYGLTDGGRSTDGYCNVACDAPGVDACPAGSTCVPATGYCTTPDGGIL</sequence>
<evidence type="ECO:0000313" key="2">
    <source>
        <dbReference type="EMBL" id="PZR11961.1"/>
    </source>
</evidence>
<feature type="chain" id="PRO_5016098005" description="Tryptophan synthase alpha chain" evidence="1">
    <location>
        <begin position="22"/>
        <end position="523"/>
    </location>
</feature>
<dbReference type="Proteomes" id="UP000249061">
    <property type="component" value="Unassembled WGS sequence"/>
</dbReference>
<dbReference type="AlphaFoldDB" id="A0A2W5VNG5"/>
<protein>
    <recommendedName>
        <fullName evidence="4">Tryptophan synthase alpha chain</fullName>
    </recommendedName>
</protein>
<accession>A0A2W5VNG5</accession>
<feature type="signal peptide" evidence="1">
    <location>
        <begin position="1"/>
        <end position="21"/>
    </location>
</feature>
<evidence type="ECO:0000256" key="1">
    <source>
        <dbReference type="SAM" id="SignalP"/>
    </source>
</evidence>
<reference evidence="2 3" key="1">
    <citation type="submission" date="2017-08" db="EMBL/GenBank/DDBJ databases">
        <title>Infants hospitalized years apart are colonized by the same room-sourced microbial strains.</title>
        <authorList>
            <person name="Brooks B."/>
            <person name="Olm M.R."/>
            <person name="Firek B.A."/>
            <person name="Baker R."/>
            <person name="Thomas B.C."/>
            <person name="Morowitz M.J."/>
            <person name="Banfield J.F."/>
        </authorList>
    </citation>
    <scope>NUCLEOTIDE SEQUENCE [LARGE SCALE GENOMIC DNA]</scope>
    <source>
        <strain evidence="2">S2_003_000_R2_14</strain>
    </source>
</reference>
<evidence type="ECO:0000313" key="3">
    <source>
        <dbReference type="Proteomes" id="UP000249061"/>
    </source>
</evidence>